<feature type="binding site" evidence="10">
    <location>
        <position position="25"/>
    </location>
    <ligand>
        <name>Mg(2+)</name>
        <dbReference type="ChEBI" id="CHEBI:18420"/>
    </ligand>
</feature>
<feature type="binding site" evidence="10">
    <location>
        <position position="23"/>
    </location>
    <ligand>
        <name>Mg(2+)</name>
        <dbReference type="ChEBI" id="CHEBI:18420"/>
    </ligand>
</feature>
<gene>
    <name evidence="11" type="ORF">OUO13_12760</name>
</gene>
<dbReference type="InterPro" id="IPR023214">
    <property type="entry name" value="HAD_sf"/>
</dbReference>
<keyword evidence="6 10" id="KW-0479">Metal-binding</keyword>
<dbReference type="GO" id="GO:0006281">
    <property type="term" value="P:DNA repair"/>
    <property type="evidence" value="ECO:0007669"/>
    <property type="project" value="TreeGrafter"/>
</dbReference>
<dbReference type="InterPro" id="IPR036412">
    <property type="entry name" value="HAD-like_sf"/>
</dbReference>
<feature type="active site" description="Nucleophile" evidence="10">
    <location>
        <position position="23"/>
    </location>
</feature>
<dbReference type="SFLD" id="SFLDS00003">
    <property type="entry name" value="Haloacid_Dehalogenase"/>
    <property type="match status" value="1"/>
</dbReference>
<evidence type="ECO:0000256" key="8">
    <source>
        <dbReference type="ARBA" id="ARBA00022842"/>
    </source>
</evidence>
<evidence type="ECO:0000313" key="11">
    <source>
        <dbReference type="EMBL" id="MCY0966061.1"/>
    </source>
</evidence>
<dbReference type="GO" id="GO:0005975">
    <property type="term" value="P:carbohydrate metabolic process"/>
    <property type="evidence" value="ECO:0007669"/>
    <property type="project" value="InterPro"/>
</dbReference>
<reference evidence="11" key="1">
    <citation type="submission" date="2022-11" db="EMBL/GenBank/DDBJ databases">
        <title>Parathalassolutuus dongxingensis gen. nov., sp. nov., a novel member of family Oceanospirillaceae isolated from a coastal shrimp pond in Guangxi, China.</title>
        <authorList>
            <person name="Chen H."/>
        </authorList>
    </citation>
    <scope>NUCLEOTIDE SEQUENCE</scope>
    <source>
        <strain evidence="11">G-43</strain>
    </source>
</reference>
<sequence>MPAISEHFNHSAGQSGPALVMFDLDGTLIDSVPDLAAAVDRMLLQLERPLAGTEKVSHWVGNGSEMLVRRALADGNELQAMALPATEVEPARALFNEAYLGALDHATGVFAGVQTLLDELLAKSVQVALVTNKPRLFTVPLLQSLGWQDTFAVVMCGDDLAEKKPSPAPLLHVCEQLAIKPANSLMVGDSRHDIRAAQAAGIATVAVTYGYNHGEDIALSNPDWVVSRLDQLLA</sequence>
<dbReference type="EMBL" id="JAPNOA010000029">
    <property type="protein sequence ID" value="MCY0966061.1"/>
    <property type="molecule type" value="Genomic_DNA"/>
</dbReference>
<dbReference type="InterPro" id="IPR041492">
    <property type="entry name" value="HAD_2"/>
</dbReference>
<dbReference type="PANTHER" id="PTHR43434:SF1">
    <property type="entry name" value="PHOSPHOGLYCOLATE PHOSPHATASE"/>
    <property type="match status" value="1"/>
</dbReference>
<evidence type="ECO:0000256" key="7">
    <source>
        <dbReference type="ARBA" id="ARBA00022801"/>
    </source>
</evidence>
<dbReference type="NCBIfam" id="NF009695">
    <property type="entry name" value="PRK13222.1-2"/>
    <property type="match status" value="1"/>
</dbReference>
<dbReference type="InterPro" id="IPR037512">
    <property type="entry name" value="PGPase_prok"/>
</dbReference>
<evidence type="ECO:0000256" key="6">
    <source>
        <dbReference type="ARBA" id="ARBA00022723"/>
    </source>
</evidence>
<comment type="pathway">
    <text evidence="3 10">Organic acid metabolism; glycolate biosynthesis; glycolate from 2-phosphoglycolate: step 1/1.</text>
</comment>
<evidence type="ECO:0000256" key="10">
    <source>
        <dbReference type="HAMAP-Rule" id="MF_00495"/>
    </source>
</evidence>
<dbReference type="InterPro" id="IPR023198">
    <property type="entry name" value="PGP-like_dom2"/>
</dbReference>
<protein>
    <recommendedName>
        <fullName evidence="5 10">Phosphoglycolate phosphatase</fullName>
        <shortName evidence="10">PGP</shortName>
        <shortName evidence="10">PGPase</shortName>
        <ecNumber evidence="5 10">3.1.3.18</ecNumber>
    </recommendedName>
</protein>
<evidence type="ECO:0000256" key="1">
    <source>
        <dbReference type="ARBA" id="ARBA00000830"/>
    </source>
</evidence>
<dbReference type="InterPro" id="IPR006439">
    <property type="entry name" value="HAD-SF_hydro_IA"/>
</dbReference>
<dbReference type="GO" id="GO:0046872">
    <property type="term" value="F:metal ion binding"/>
    <property type="evidence" value="ECO:0007669"/>
    <property type="project" value="UniProtKB-KW"/>
</dbReference>
<dbReference type="Proteomes" id="UP001150830">
    <property type="component" value="Unassembled WGS sequence"/>
</dbReference>
<comment type="similarity">
    <text evidence="4 10">Belongs to the HAD-like hydrolase superfamily. CbbY/CbbZ/Gph/YieH family.</text>
</comment>
<keyword evidence="8 10" id="KW-0460">Magnesium</keyword>
<dbReference type="SFLD" id="SFLDG01135">
    <property type="entry name" value="C1.5.6:_HAD__Beta-PGM__Phospha"/>
    <property type="match status" value="1"/>
</dbReference>
<dbReference type="AlphaFoldDB" id="A0A9X3EKL6"/>
<keyword evidence="7 10" id="KW-0378">Hydrolase</keyword>
<dbReference type="PANTHER" id="PTHR43434">
    <property type="entry name" value="PHOSPHOGLYCOLATE PHOSPHATASE"/>
    <property type="match status" value="1"/>
</dbReference>
<comment type="catalytic activity">
    <reaction evidence="1 10">
        <text>2-phosphoglycolate + H2O = glycolate + phosphate</text>
        <dbReference type="Rhea" id="RHEA:14369"/>
        <dbReference type="ChEBI" id="CHEBI:15377"/>
        <dbReference type="ChEBI" id="CHEBI:29805"/>
        <dbReference type="ChEBI" id="CHEBI:43474"/>
        <dbReference type="ChEBI" id="CHEBI:58033"/>
        <dbReference type="EC" id="3.1.3.18"/>
    </reaction>
</comment>
<comment type="caution">
    <text evidence="11">The sequence shown here is derived from an EMBL/GenBank/DDBJ whole genome shotgun (WGS) entry which is preliminary data.</text>
</comment>
<dbReference type="GO" id="GO:0046295">
    <property type="term" value="P:glycolate biosynthetic process"/>
    <property type="evidence" value="ECO:0007669"/>
    <property type="project" value="UniProtKB-UniRule"/>
</dbReference>
<dbReference type="EC" id="3.1.3.18" evidence="5 10"/>
<keyword evidence="12" id="KW-1185">Reference proteome</keyword>
<dbReference type="Pfam" id="PF13419">
    <property type="entry name" value="HAD_2"/>
    <property type="match status" value="1"/>
</dbReference>
<evidence type="ECO:0000256" key="5">
    <source>
        <dbReference type="ARBA" id="ARBA00013078"/>
    </source>
</evidence>
<keyword evidence="9 10" id="KW-0119">Carbohydrate metabolism</keyword>
<dbReference type="GO" id="GO:0005829">
    <property type="term" value="C:cytosol"/>
    <property type="evidence" value="ECO:0007669"/>
    <property type="project" value="TreeGrafter"/>
</dbReference>
<dbReference type="NCBIfam" id="TIGR01509">
    <property type="entry name" value="HAD-SF-IA-v3"/>
    <property type="match status" value="1"/>
</dbReference>
<comment type="cofactor">
    <cofactor evidence="2 10">
        <name>Mg(2+)</name>
        <dbReference type="ChEBI" id="CHEBI:18420"/>
    </cofactor>
</comment>
<accession>A0A9X3EKL6</accession>
<dbReference type="NCBIfam" id="TIGR01449">
    <property type="entry name" value="PGP_bact"/>
    <property type="match status" value="1"/>
</dbReference>
<dbReference type="CDD" id="cd16417">
    <property type="entry name" value="HAD_PGPase"/>
    <property type="match status" value="1"/>
</dbReference>
<dbReference type="GO" id="GO:0008967">
    <property type="term" value="F:phosphoglycolate phosphatase activity"/>
    <property type="evidence" value="ECO:0007669"/>
    <property type="project" value="UniProtKB-UniRule"/>
</dbReference>
<name>A0A9X3EKL6_9GAMM</name>
<dbReference type="Gene3D" id="1.10.150.240">
    <property type="entry name" value="Putative phosphatase, domain 2"/>
    <property type="match status" value="1"/>
</dbReference>
<dbReference type="InterPro" id="IPR050155">
    <property type="entry name" value="HAD-like_hydrolase_sf"/>
</dbReference>
<organism evidence="11 12">
    <name type="scientific">Parathalassolituus penaei</name>
    <dbReference type="NCBI Taxonomy" id="2997323"/>
    <lineage>
        <taxon>Bacteria</taxon>
        <taxon>Pseudomonadati</taxon>
        <taxon>Pseudomonadota</taxon>
        <taxon>Gammaproteobacteria</taxon>
        <taxon>Oceanospirillales</taxon>
        <taxon>Oceanospirillaceae</taxon>
        <taxon>Parathalassolituus</taxon>
    </lineage>
</organism>
<dbReference type="SFLD" id="SFLDG01129">
    <property type="entry name" value="C1.5:_HAD__Beta-PGM__Phosphata"/>
    <property type="match status" value="1"/>
</dbReference>
<evidence type="ECO:0000256" key="4">
    <source>
        <dbReference type="ARBA" id="ARBA00006171"/>
    </source>
</evidence>
<dbReference type="HAMAP" id="MF_00495">
    <property type="entry name" value="GPH_hydrolase_bact"/>
    <property type="match status" value="1"/>
</dbReference>
<comment type="function">
    <text evidence="10">Specifically catalyzes the dephosphorylation of 2-phosphoglycolate. Is involved in the dissimilation of the intracellular 2-phosphoglycolate formed during the DNA repair of 3'-phosphoglycolate ends, a major class of DNA lesions induced by oxidative stress.</text>
</comment>
<dbReference type="NCBIfam" id="TIGR01549">
    <property type="entry name" value="HAD-SF-IA-v1"/>
    <property type="match status" value="1"/>
</dbReference>
<evidence type="ECO:0000256" key="3">
    <source>
        <dbReference type="ARBA" id="ARBA00004818"/>
    </source>
</evidence>
<dbReference type="FunFam" id="3.40.50.1000:FF:000022">
    <property type="entry name" value="Phosphoglycolate phosphatase"/>
    <property type="match status" value="1"/>
</dbReference>
<evidence type="ECO:0000256" key="9">
    <source>
        <dbReference type="ARBA" id="ARBA00023277"/>
    </source>
</evidence>
<proteinExistence type="inferred from homology"/>
<dbReference type="Gene3D" id="3.40.50.1000">
    <property type="entry name" value="HAD superfamily/HAD-like"/>
    <property type="match status" value="1"/>
</dbReference>
<evidence type="ECO:0000256" key="2">
    <source>
        <dbReference type="ARBA" id="ARBA00001946"/>
    </source>
</evidence>
<evidence type="ECO:0000313" key="12">
    <source>
        <dbReference type="Proteomes" id="UP001150830"/>
    </source>
</evidence>
<dbReference type="SUPFAM" id="SSF56784">
    <property type="entry name" value="HAD-like"/>
    <property type="match status" value="1"/>
</dbReference>
<feature type="binding site" evidence="10">
    <location>
        <position position="189"/>
    </location>
    <ligand>
        <name>Mg(2+)</name>
        <dbReference type="ChEBI" id="CHEBI:18420"/>
    </ligand>
</feature>